<dbReference type="Proteomes" id="UP000813385">
    <property type="component" value="Unassembled WGS sequence"/>
</dbReference>
<dbReference type="OrthoDB" id="10503919at2759"/>
<comment type="caution">
    <text evidence="1">The sequence shown here is derived from an EMBL/GenBank/DDBJ whole genome shotgun (WGS) entry which is preliminary data.</text>
</comment>
<protein>
    <submittedName>
        <fullName evidence="1">Uncharacterized protein</fullName>
    </submittedName>
</protein>
<proteinExistence type="predicted"/>
<accession>A0A8K0TR06</accession>
<dbReference type="AlphaFoldDB" id="A0A8K0TR06"/>
<gene>
    <name evidence="1" type="ORF">B0T11DRAFT_269034</name>
</gene>
<evidence type="ECO:0000313" key="1">
    <source>
        <dbReference type="EMBL" id="KAH7374699.1"/>
    </source>
</evidence>
<organism evidence="1 2">
    <name type="scientific">Plectosphaerella cucumerina</name>
    <dbReference type="NCBI Taxonomy" id="40658"/>
    <lineage>
        <taxon>Eukaryota</taxon>
        <taxon>Fungi</taxon>
        <taxon>Dikarya</taxon>
        <taxon>Ascomycota</taxon>
        <taxon>Pezizomycotina</taxon>
        <taxon>Sordariomycetes</taxon>
        <taxon>Hypocreomycetidae</taxon>
        <taxon>Glomerellales</taxon>
        <taxon>Plectosphaerellaceae</taxon>
        <taxon>Plectosphaerella</taxon>
    </lineage>
</organism>
<name>A0A8K0TR06_9PEZI</name>
<reference evidence="1" key="1">
    <citation type="journal article" date="2021" name="Nat. Commun.">
        <title>Genetic determinants of endophytism in the Arabidopsis root mycobiome.</title>
        <authorList>
            <person name="Mesny F."/>
            <person name="Miyauchi S."/>
            <person name="Thiergart T."/>
            <person name="Pickel B."/>
            <person name="Atanasova L."/>
            <person name="Karlsson M."/>
            <person name="Huettel B."/>
            <person name="Barry K.W."/>
            <person name="Haridas S."/>
            <person name="Chen C."/>
            <person name="Bauer D."/>
            <person name="Andreopoulos W."/>
            <person name="Pangilinan J."/>
            <person name="LaButti K."/>
            <person name="Riley R."/>
            <person name="Lipzen A."/>
            <person name="Clum A."/>
            <person name="Drula E."/>
            <person name="Henrissat B."/>
            <person name="Kohler A."/>
            <person name="Grigoriev I.V."/>
            <person name="Martin F.M."/>
            <person name="Hacquard S."/>
        </authorList>
    </citation>
    <scope>NUCLEOTIDE SEQUENCE</scope>
    <source>
        <strain evidence="1">MPI-CAGE-AT-0016</strain>
    </source>
</reference>
<evidence type="ECO:0000313" key="2">
    <source>
        <dbReference type="Proteomes" id="UP000813385"/>
    </source>
</evidence>
<sequence length="247" mass="26390">MLTAQSPRLSLYRKKADVGITARSSTLSPVTISTMHASKPGLSLVFMGLSCLALAQRGSNSTMCGGRIPGVEEGTFYHNASASESFRLHTVNDWRLTLALSDQRRDEYSVTDQSEWMEFPMLNYMLSVPDSFINTTAEDGMIPYVCIYPIAPVNHTSDGAESVGPSVGCSGVLGDECVAALRLTQATNDRRCPGLSEDAKEKCGILLTHLSVDPRSLGNASVRSIIVAGIIAAMSCTTCRCGSPGPF</sequence>
<dbReference type="EMBL" id="JAGPXD010000001">
    <property type="protein sequence ID" value="KAH7374699.1"/>
    <property type="molecule type" value="Genomic_DNA"/>
</dbReference>
<keyword evidence="2" id="KW-1185">Reference proteome</keyword>